<dbReference type="AlphaFoldDB" id="A0A8J3Z3A3"/>
<accession>A0A8J3Z3A3</accession>
<dbReference type="SUPFAM" id="SSF55729">
    <property type="entry name" value="Acyl-CoA N-acyltransferases (Nat)"/>
    <property type="match status" value="1"/>
</dbReference>
<dbReference type="RefSeq" id="WP_203992478.1">
    <property type="nucleotide sequence ID" value="NZ_BOPG01000019.1"/>
</dbReference>
<protein>
    <submittedName>
        <fullName evidence="1">Uncharacterized protein</fullName>
    </submittedName>
</protein>
<reference evidence="1" key="1">
    <citation type="submission" date="2021-01" db="EMBL/GenBank/DDBJ databases">
        <title>Whole genome shotgun sequence of Virgisporangium aurantiacum NBRC 16421.</title>
        <authorList>
            <person name="Komaki H."/>
            <person name="Tamura T."/>
        </authorList>
    </citation>
    <scope>NUCLEOTIDE SEQUENCE</scope>
    <source>
        <strain evidence="1">NBRC 16421</strain>
    </source>
</reference>
<name>A0A8J3Z3A3_9ACTN</name>
<comment type="caution">
    <text evidence="1">The sequence shown here is derived from an EMBL/GenBank/DDBJ whole genome shotgun (WGS) entry which is preliminary data.</text>
</comment>
<gene>
    <name evidence="1" type="ORF">Vau01_030490</name>
</gene>
<dbReference type="EMBL" id="BOPG01000019">
    <property type="protein sequence ID" value="GIJ55533.1"/>
    <property type="molecule type" value="Genomic_DNA"/>
</dbReference>
<evidence type="ECO:0000313" key="1">
    <source>
        <dbReference type="EMBL" id="GIJ55533.1"/>
    </source>
</evidence>
<sequence length="335" mass="36940">MDLTATVVDPLSMPVPAAWNDFAERERLLPMWRSEVLAAADWCGAGRASMVLVRRRSTGYGDAAPIALFHAEHPAVRRGRFARPAPVGRRVVAICRLAASTNGAGAAFAAGLSTEEKIAAVRAFERALGRGLPIAYREVTAGDVPVLGGGRRLRRPLAPRMSIANGWGDVDGYLRSLNPKWRSQLAKIRRTVAADPDVRCAVEARVDAAEAAWLLETVRARYAGRWARPPVPARYLDLLMDRPDVSVLAYRNAAGRLLGYSLVHDDGERLLLILWGARRDTDGGRRDLYFDQYLRLVEWMIRDGRRNLVLGKGMAGIKARYGAEPVPLWGLAGWR</sequence>
<keyword evidence="2" id="KW-1185">Reference proteome</keyword>
<dbReference type="InterPro" id="IPR016181">
    <property type="entry name" value="Acyl_CoA_acyltransferase"/>
</dbReference>
<dbReference type="Proteomes" id="UP000612585">
    <property type="component" value="Unassembled WGS sequence"/>
</dbReference>
<evidence type="ECO:0000313" key="2">
    <source>
        <dbReference type="Proteomes" id="UP000612585"/>
    </source>
</evidence>
<organism evidence="1 2">
    <name type="scientific">Virgisporangium aurantiacum</name>
    <dbReference type="NCBI Taxonomy" id="175570"/>
    <lineage>
        <taxon>Bacteria</taxon>
        <taxon>Bacillati</taxon>
        <taxon>Actinomycetota</taxon>
        <taxon>Actinomycetes</taxon>
        <taxon>Micromonosporales</taxon>
        <taxon>Micromonosporaceae</taxon>
        <taxon>Virgisporangium</taxon>
    </lineage>
</organism>
<proteinExistence type="predicted"/>